<comment type="caution">
    <text evidence="3">The sequence shown here is derived from an EMBL/GenBank/DDBJ whole genome shotgun (WGS) entry which is preliminary data.</text>
</comment>
<evidence type="ECO:0000313" key="4">
    <source>
        <dbReference type="Proteomes" id="UP001383192"/>
    </source>
</evidence>
<protein>
    <submittedName>
        <fullName evidence="3">Uncharacterized protein</fullName>
    </submittedName>
</protein>
<feature type="compositionally biased region" description="Basic and acidic residues" evidence="1">
    <location>
        <begin position="174"/>
        <end position="188"/>
    </location>
</feature>
<evidence type="ECO:0000256" key="1">
    <source>
        <dbReference type="SAM" id="MobiDB-lite"/>
    </source>
</evidence>
<dbReference type="AlphaFoldDB" id="A0AAW0B2E2"/>
<reference evidence="3 4" key="1">
    <citation type="submission" date="2024-01" db="EMBL/GenBank/DDBJ databases">
        <title>A draft genome for a cacao thread blight-causing isolate of Paramarasmius palmivorus.</title>
        <authorList>
            <person name="Baruah I.K."/>
            <person name="Bukari Y."/>
            <person name="Amoako-Attah I."/>
            <person name="Meinhardt L.W."/>
            <person name="Bailey B.A."/>
            <person name="Cohen S.P."/>
        </authorList>
    </citation>
    <scope>NUCLEOTIDE SEQUENCE [LARGE SCALE GENOMIC DNA]</scope>
    <source>
        <strain evidence="3 4">GH-12</strain>
    </source>
</reference>
<evidence type="ECO:0000256" key="2">
    <source>
        <dbReference type="SAM" id="Phobius"/>
    </source>
</evidence>
<keyword evidence="4" id="KW-1185">Reference proteome</keyword>
<dbReference type="EMBL" id="JAYKXP010000195">
    <property type="protein sequence ID" value="KAK7020131.1"/>
    <property type="molecule type" value="Genomic_DNA"/>
</dbReference>
<dbReference type="Proteomes" id="UP001383192">
    <property type="component" value="Unassembled WGS sequence"/>
</dbReference>
<proteinExistence type="predicted"/>
<organism evidence="3 4">
    <name type="scientific">Paramarasmius palmivorus</name>
    <dbReference type="NCBI Taxonomy" id="297713"/>
    <lineage>
        <taxon>Eukaryota</taxon>
        <taxon>Fungi</taxon>
        <taxon>Dikarya</taxon>
        <taxon>Basidiomycota</taxon>
        <taxon>Agaricomycotina</taxon>
        <taxon>Agaricomycetes</taxon>
        <taxon>Agaricomycetidae</taxon>
        <taxon>Agaricales</taxon>
        <taxon>Marasmiineae</taxon>
        <taxon>Marasmiaceae</taxon>
        <taxon>Paramarasmius</taxon>
    </lineage>
</organism>
<feature type="region of interest" description="Disordered" evidence="1">
    <location>
        <begin position="160"/>
        <end position="192"/>
    </location>
</feature>
<sequence>MNPILGEPGATMTLTIVATDSRTTLITTTTRINVAIPTANNGLAASESRDELRTPIKQSVDATVHSSTNDGSNVSGPPNLDPTKSENTNPTTTSTRVDIESSSGLQSESIPTPSAHDADSNSPTRKETTSGVIAGAVVGAMSCAMAVQVGLVFYRRRRQAHLRSRTREQVSPYSDERISKGYSRKELTEPSLEQPQDAYIRQSAPIPLTYQIEEERYPRSPKDELRRVRYHNDSGWRPVLRAPTLSDDGGTGVVDMPPRYYDAV</sequence>
<feature type="transmembrane region" description="Helical" evidence="2">
    <location>
        <begin position="132"/>
        <end position="154"/>
    </location>
</feature>
<feature type="compositionally biased region" description="Basic and acidic residues" evidence="1">
    <location>
        <begin position="116"/>
        <end position="127"/>
    </location>
</feature>
<keyword evidence="2" id="KW-1133">Transmembrane helix</keyword>
<feature type="region of interest" description="Disordered" evidence="1">
    <location>
        <begin position="60"/>
        <end position="127"/>
    </location>
</feature>
<name>A0AAW0B2E2_9AGAR</name>
<accession>A0AAW0B2E2</accession>
<keyword evidence="2" id="KW-0812">Transmembrane</keyword>
<keyword evidence="2" id="KW-0472">Membrane</keyword>
<feature type="compositionally biased region" description="Polar residues" evidence="1">
    <location>
        <begin position="85"/>
        <end position="112"/>
    </location>
</feature>
<evidence type="ECO:0000313" key="3">
    <source>
        <dbReference type="EMBL" id="KAK7020131.1"/>
    </source>
</evidence>
<feature type="compositionally biased region" description="Polar residues" evidence="1">
    <location>
        <begin position="60"/>
        <end position="76"/>
    </location>
</feature>
<gene>
    <name evidence="3" type="ORF">VNI00_017892</name>
</gene>